<evidence type="ECO:0000256" key="6">
    <source>
        <dbReference type="ARBA" id="ARBA00023002"/>
    </source>
</evidence>
<feature type="compositionally biased region" description="Basic and acidic residues" evidence="10">
    <location>
        <begin position="9"/>
        <end position="23"/>
    </location>
</feature>
<evidence type="ECO:0000256" key="2">
    <source>
        <dbReference type="ARBA" id="ARBA00007964"/>
    </source>
</evidence>
<dbReference type="InterPro" id="IPR046826">
    <property type="entry name" value="PDH_N"/>
</dbReference>
<dbReference type="SUPFAM" id="SSF48179">
    <property type="entry name" value="6-phosphogluconate dehydrogenase C-terminal domain-like"/>
    <property type="match status" value="1"/>
</dbReference>
<dbReference type="Gene3D" id="1.10.3660.10">
    <property type="entry name" value="6-phosphogluconate dehydrogenase C-terminal like domain"/>
    <property type="match status" value="1"/>
</dbReference>
<evidence type="ECO:0000256" key="9">
    <source>
        <dbReference type="ARBA" id="ARBA00049260"/>
    </source>
</evidence>
<keyword evidence="5" id="KW-0028">Amino-acid biosynthesis</keyword>
<keyword evidence="7" id="KW-0520">NAD</keyword>
<keyword evidence="4" id="KW-0827">Tyrosine biosynthesis</keyword>
<dbReference type="InterPro" id="IPR003099">
    <property type="entry name" value="Prephen_DH"/>
</dbReference>
<dbReference type="PANTHER" id="PTHR21363:SF0">
    <property type="entry name" value="PREPHENATE DEHYDROGENASE [NADP(+)]"/>
    <property type="match status" value="1"/>
</dbReference>
<dbReference type="Gene3D" id="3.40.50.720">
    <property type="entry name" value="NAD(P)-binding Rossmann-like Domain"/>
    <property type="match status" value="1"/>
</dbReference>
<feature type="domain" description="Prephenate/arogenate dehydrogenase" evidence="12">
    <location>
        <begin position="28"/>
        <end position="315"/>
    </location>
</feature>
<dbReference type="EC" id="1.3.1.12" evidence="3"/>
<dbReference type="InterPro" id="IPR002913">
    <property type="entry name" value="START_lipid-bd_dom"/>
</dbReference>
<dbReference type="PROSITE" id="PS51176">
    <property type="entry name" value="PDH_ADH"/>
    <property type="match status" value="1"/>
</dbReference>
<dbReference type="GO" id="GO:0004665">
    <property type="term" value="F:prephenate dehydrogenase (NADP+) activity"/>
    <property type="evidence" value="ECO:0007669"/>
    <property type="project" value="InterPro"/>
</dbReference>
<dbReference type="EMBL" id="CP031337">
    <property type="protein sequence ID" value="AXK39708.1"/>
    <property type="molecule type" value="Genomic_DNA"/>
</dbReference>
<dbReference type="FunFam" id="3.40.50.720:FF:000208">
    <property type="entry name" value="Prephenate dehydrogenase"/>
    <property type="match status" value="1"/>
</dbReference>
<dbReference type="Pfam" id="PF20463">
    <property type="entry name" value="PDH_C"/>
    <property type="match status" value="1"/>
</dbReference>
<comment type="similarity">
    <text evidence="2">Belongs to the prephenate/arogenate dehydrogenase family.</text>
</comment>
<dbReference type="OrthoDB" id="9809920at2"/>
<evidence type="ECO:0000259" key="11">
    <source>
        <dbReference type="PROSITE" id="PS50848"/>
    </source>
</evidence>
<reference evidence="13 14" key="1">
    <citation type="submission" date="2018-07" db="EMBL/GenBank/DDBJ databases">
        <title>Crenobacter cavernae sp. nov., isolated from a karst cave.</title>
        <authorList>
            <person name="Zhu H."/>
        </authorList>
    </citation>
    <scope>NUCLEOTIDE SEQUENCE [LARGE SCALE GENOMIC DNA]</scope>
    <source>
        <strain evidence="13 14">K1W11S-77</strain>
    </source>
</reference>
<evidence type="ECO:0000313" key="13">
    <source>
        <dbReference type="EMBL" id="AXK39708.1"/>
    </source>
</evidence>
<accession>A0A345Y706</accession>
<dbReference type="FunFam" id="1.10.3660.10:FF:000003">
    <property type="entry name" value="Prephenate dehydrogenase"/>
    <property type="match status" value="1"/>
</dbReference>
<evidence type="ECO:0000259" key="12">
    <source>
        <dbReference type="PROSITE" id="PS51176"/>
    </source>
</evidence>
<keyword evidence="8" id="KW-0057">Aromatic amino acid biosynthesis</keyword>
<name>A0A345Y706_9NEIS</name>
<dbReference type="SUPFAM" id="SSF51735">
    <property type="entry name" value="NAD(P)-binding Rossmann-fold domains"/>
    <property type="match status" value="1"/>
</dbReference>
<protein>
    <recommendedName>
        <fullName evidence="3">prephenate dehydrogenase</fullName>
        <ecNumber evidence="3">1.3.1.12</ecNumber>
    </recommendedName>
</protein>
<evidence type="ECO:0000256" key="3">
    <source>
        <dbReference type="ARBA" id="ARBA00012068"/>
    </source>
</evidence>
<evidence type="ECO:0000256" key="8">
    <source>
        <dbReference type="ARBA" id="ARBA00023141"/>
    </source>
</evidence>
<dbReference type="InterPro" id="IPR036291">
    <property type="entry name" value="NAD(P)-bd_dom_sf"/>
</dbReference>
<dbReference type="InterPro" id="IPR008927">
    <property type="entry name" value="6-PGluconate_DH-like_C_sf"/>
</dbReference>
<dbReference type="GO" id="GO:0008977">
    <property type="term" value="F:prephenate dehydrogenase (NAD+) activity"/>
    <property type="evidence" value="ECO:0007669"/>
    <property type="project" value="UniProtKB-EC"/>
</dbReference>
<evidence type="ECO:0000256" key="7">
    <source>
        <dbReference type="ARBA" id="ARBA00023027"/>
    </source>
</evidence>
<comment type="catalytic activity">
    <reaction evidence="9">
        <text>prephenate + NAD(+) = 3-(4-hydroxyphenyl)pyruvate + CO2 + NADH</text>
        <dbReference type="Rhea" id="RHEA:13869"/>
        <dbReference type="ChEBI" id="CHEBI:16526"/>
        <dbReference type="ChEBI" id="CHEBI:29934"/>
        <dbReference type="ChEBI" id="CHEBI:36242"/>
        <dbReference type="ChEBI" id="CHEBI:57540"/>
        <dbReference type="ChEBI" id="CHEBI:57945"/>
        <dbReference type="EC" id="1.3.1.12"/>
    </reaction>
</comment>
<dbReference type="GO" id="GO:0070403">
    <property type="term" value="F:NAD+ binding"/>
    <property type="evidence" value="ECO:0007669"/>
    <property type="project" value="InterPro"/>
</dbReference>
<comment type="pathway">
    <text evidence="1">Amino-acid biosynthesis; L-tyrosine biosynthesis; (4-hydroxyphenyl)pyruvate from prephenate (NAD(+) route): step 1/1.</text>
</comment>
<gene>
    <name evidence="13" type="ORF">DWG20_09755</name>
</gene>
<organism evidence="13 14">
    <name type="scientific">Crenobacter cavernae</name>
    <dbReference type="NCBI Taxonomy" id="2290923"/>
    <lineage>
        <taxon>Bacteria</taxon>
        <taxon>Pseudomonadati</taxon>
        <taxon>Pseudomonadota</taxon>
        <taxon>Betaproteobacteria</taxon>
        <taxon>Neisseriales</taxon>
        <taxon>Neisseriaceae</taxon>
        <taxon>Crenobacter</taxon>
    </lineage>
</organism>
<dbReference type="Pfam" id="PF02153">
    <property type="entry name" value="PDH_N"/>
    <property type="match status" value="1"/>
</dbReference>
<evidence type="ECO:0000256" key="5">
    <source>
        <dbReference type="ARBA" id="ARBA00022605"/>
    </source>
</evidence>
<evidence type="ECO:0000256" key="4">
    <source>
        <dbReference type="ARBA" id="ARBA00022498"/>
    </source>
</evidence>
<evidence type="ECO:0000256" key="10">
    <source>
        <dbReference type="SAM" id="MobiDB-lite"/>
    </source>
</evidence>
<feature type="domain" description="START" evidence="11">
    <location>
        <begin position="227"/>
        <end position="315"/>
    </location>
</feature>
<dbReference type="Proteomes" id="UP000254537">
    <property type="component" value="Chromosome"/>
</dbReference>
<proteinExistence type="inferred from homology"/>
<dbReference type="PROSITE" id="PS50848">
    <property type="entry name" value="START"/>
    <property type="match status" value="1"/>
</dbReference>
<evidence type="ECO:0000313" key="14">
    <source>
        <dbReference type="Proteomes" id="UP000254537"/>
    </source>
</evidence>
<dbReference type="InterPro" id="IPR050812">
    <property type="entry name" value="Preph/Arog_dehydrog"/>
</dbReference>
<dbReference type="GO" id="GO:0006571">
    <property type="term" value="P:tyrosine biosynthetic process"/>
    <property type="evidence" value="ECO:0007669"/>
    <property type="project" value="UniProtKB-KW"/>
</dbReference>
<dbReference type="GO" id="GO:0008289">
    <property type="term" value="F:lipid binding"/>
    <property type="evidence" value="ECO:0007669"/>
    <property type="project" value="InterPro"/>
</dbReference>
<keyword evidence="6" id="KW-0560">Oxidoreductase</keyword>
<dbReference type="InterPro" id="IPR046825">
    <property type="entry name" value="PDH_C"/>
</dbReference>
<dbReference type="PANTHER" id="PTHR21363">
    <property type="entry name" value="PREPHENATE DEHYDROGENASE"/>
    <property type="match status" value="1"/>
</dbReference>
<sequence length="315" mass="33476">MCTLQVPTLDDKRQGPEERRDTVSHPQPTLAVVGVGLIGGSFALAAREAGLVGRVIGIGRSAANLQAAIDLEVIDAASHDIAAVAAADIVLVATPVGQMAGLFDSMAPHLKPGTVVTDAGSTKSDVTALFRAHLPAHLQWCVPAHPIAGSDQSGAAAARAGLYVNRKVVLAPLPETRPEALECVETLWRACGARVETMSAEEHDAVFAAVSHLPHLLAFAYVDMVAGKANAQRYFDFAATGFRDFTRIAGSHPEMWRDIALANRAALLDELASYQASLARLTALVESADAAAMESLFEEAREARVKWHERFEASR</sequence>
<feature type="region of interest" description="Disordered" evidence="10">
    <location>
        <begin position="1"/>
        <end position="25"/>
    </location>
</feature>
<dbReference type="KEGG" id="ccah:DWG20_09755"/>
<dbReference type="AlphaFoldDB" id="A0A345Y706"/>
<evidence type="ECO:0000256" key="1">
    <source>
        <dbReference type="ARBA" id="ARBA00005067"/>
    </source>
</evidence>